<feature type="transmembrane region" description="Helical" evidence="1">
    <location>
        <begin position="392"/>
        <end position="413"/>
    </location>
</feature>
<evidence type="ECO:0000313" key="3">
    <source>
        <dbReference type="Proteomes" id="UP001642409"/>
    </source>
</evidence>
<feature type="transmembrane region" description="Helical" evidence="1">
    <location>
        <begin position="58"/>
        <end position="75"/>
    </location>
</feature>
<gene>
    <name evidence="2" type="ORF">HINF_LOCUS22752</name>
</gene>
<evidence type="ECO:0000313" key="2">
    <source>
        <dbReference type="EMBL" id="CAL6011374.1"/>
    </source>
</evidence>
<protein>
    <submittedName>
        <fullName evidence="2">Hypothetical_protein</fullName>
    </submittedName>
</protein>
<sequence length="479" mass="56894">MSNLQSPISQINNSYNDQIDTISLRCEDTSLLHEHSDKNKKYIIISPRLSYWINIQRCWMCIIVIVAHITPSSYYEKSIATALIPHPFVAHGRAAVRMFFVFAAIFSMNSVQSLYEKHLDSTKKFTKAFLYQYTKRYFQTHGILLVLGLGYAPFLYWVFGENGRDVYYMPWRQYKRYWLTWFLPVYLPWRDEGAQYISGSAWFNQQLANNEFFFYCFFYLGYFLKKIVNNQLVWAIIFLVVSTIITNLLEELAPGCRYIRNYCFGVGCYWLRYILTSTKYGQSIIKFSYSKCNQFLVYRWIITIFFIYLWLFMCRLPGNIPQSAHIPYSIFLMCDIIPFPKFTPFWQRIIDEISRLLMPIYILHYAFINHAAPRNFPYVTALNQEIENNHTWINAFSSWIYLLIFGMLSYPLWFMQRPLEVFPVWLKQVIEKKHLKDMKKFKVDLALSAIGLVSALLLVVLAQSDVFGHDFVDLPPLWK</sequence>
<feature type="transmembrane region" description="Helical" evidence="1">
    <location>
        <begin position="207"/>
        <end position="225"/>
    </location>
</feature>
<keyword evidence="1" id="KW-0472">Membrane</keyword>
<reference evidence="2 3" key="1">
    <citation type="submission" date="2024-07" db="EMBL/GenBank/DDBJ databases">
        <authorList>
            <person name="Akdeniz Z."/>
        </authorList>
    </citation>
    <scope>NUCLEOTIDE SEQUENCE [LARGE SCALE GENOMIC DNA]</scope>
</reference>
<feature type="transmembrane region" description="Helical" evidence="1">
    <location>
        <begin position="325"/>
        <end position="344"/>
    </location>
</feature>
<keyword evidence="1" id="KW-0812">Transmembrane</keyword>
<keyword evidence="3" id="KW-1185">Reference proteome</keyword>
<comment type="caution">
    <text evidence="2">The sequence shown here is derived from an EMBL/GenBank/DDBJ whole genome shotgun (WGS) entry which is preliminary data.</text>
</comment>
<dbReference type="EMBL" id="CAXDID020000064">
    <property type="protein sequence ID" value="CAL6011374.1"/>
    <property type="molecule type" value="Genomic_DNA"/>
</dbReference>
<feature type="transmembrane region" description="Helical" evidence="1">
    <location>
        <begin position="443"/>
        <end position="462"/>
    </location>
</feature>
<feature type="transmembrane region" description="Helical" evidence="1">
    <location>
        <begin position="258"/>
        <end position="275"/>
    </location>
</feature>
<feature type="transmembrane region" description="Helical" evidence="1">
    <location>
        <begin position="356"/>
        <end position="372"/>
    </location>
</feature>
<feature type="transmembrane region" description="Helical" evidence="1">
    <location>
        <begin position="296"/>
        <end position="313"/>
    </location>
</feature>
<evidence type="ECO:0000256" key="1">
    <source>
        <dbReference type="SAM" id="Phobius"/>
    </source>
</evidence>
<proteinExistence type="predicted"/>
<feature type="transmembrane region" description="Helical" evidence="1">
    <location>
        <begin position="232"/>
        <end position="252"/>
    </location>
</feature>
<feature type="transmembrane region" description="Helical" evidence="1">
    <location>
        <begin position="95"/>
        <end position="115"/>
    </location>
</feature>
<accession>A0ABP1I993</accession>
<dbReference type="Proteomes" id="UP001642409">
    <property type="component" value="Unassembled WGS sequence"/>
</dbReference>
<name>A0ABP1I993_9EUKA</name>
<keyword evidence="1" id="KW-1133">Transmembrane helix</keyword>
<organism evidence="2 3">
    <name type="scientific">Hexamita inflata</name>
    <dbReference type="NCBI Taxonomy" id="28002"/>
    <lineage>
        <taxon>Eukaryota</taxon>
        <taxon>Metamonada</taxon>
        <taxon>Diplomonadida</taxon>
        <taxon>Hexamitidae</taxon>
        <taxon>Hexamitinae</taxon>
        <taxon>Hexamita</taxon>
    </lineage>
</organism>
<feature type="transmembrane region" description="Helical" evidence="1">
    <location>
        <begin position="136"/>
        <end position="159"/>
    </location>
</feature>